<dbReference type="Proteomes" id="UP001058602">
    <property type="component" value="Chromosome 2"/>
</dbReference>
<dbReference type="Pfam" id="PF13642">
    <property type="entry name" value="DUF4144"/>
    <property type="match status" value="1"/>
</dbReference>
<proteinExistence type="predicted"/>
<dbReference type="RefSeq" id="WP_257086605.1">
    <property type="nucleotide sequence ID" value="NZ_CP102097.1"/>
</dbReference>
<organism evidence="1 2">
    <name type="scientific">Vibrio japonicus</name>
    <dbReference type="NCBI Taxonomy" id="1824638"/>
    <lineage>
        <taxon>Bacteria</taxon>
        <taxon>Pseudomonadati</taxon>
        <taxon>Pseudomonadota</taxon>
        <taxon>Gammaproteobacteria</taxon>
        <taxon>Vibrionales</taxon>
        <taxon>Vibrionaceae</taxon>
        <taxon>Vibrio</taxon>
    </lineage>
</organism>
<gene>
    <name evidence="1" type="ORF">NP165_15200</name>
</gene>
<sequence>MVNWPSILKLDGDEELIYLADQDAFLADCAEMIMQREDRLIDSEGYTFSIESNNNSIVLCPCNAQLDAKQVSTLIQEHEFANAQACIIKIHFASVAQAIQALAH</sequence>
<accession>A0ABY5LLB2</accession>
<keyword evidence="2" id="KW-1185">Reference proteome</keyword>
<evidence type="ECO:0000313" key="1">
    <source>
        <dbReference type="EMBL" id="UUM32904.1"/>
    </source>
</evidence>
<protein>
    <submittedName>
        <fullName evidence="1">DUF4144 domain-containing protein</fullName>
    </submittedName>
</protein>
<dbReference type="EMBL" id="CP102097">
    <property type="protein sequence ID" value="UUM32904.1"/>
    <property type="molecule type" value="Genomic_DNA"/>
</dbReference>
<reference evidence="1" key="1">
    <citation type="submission" date="2022-07" db="EMBL/GenBank/DDBJ databases">
        <title>Complete genome of Vibrio japonicus strain JCM 31412T and phylogenomic assessment of the Nereis clade of the genus Vibrio.</title>
        <authorList>
            <person name="Shlafstein M.D."/>
            <person name="Emsley S.A."/>
            <person name="Ushijima B."/>
            <person name="Videau P."/>
            <person name="Saw J.H."/>
        </authorList>
    </citation>
    <scope>NUCLEOTIDE SEQUENCE</scope>
    <source>
        <strain evidence="1">JCM 31412</strain>
    </source>
</reference>
<evidence type="ECO:0000313" key="2">
    <source>
        <dbReference type="Proteomes" id="UP001058602"/>
    </source>
</evidence>
<dbReference type="Gene3D" id="2.40.10.320">
    <property type="entry name" value="Uncharacterised protein PF13642 yp_926445, N-terminal domain"/>
    <property type="match status" value="1"/>
</dbReference>
<dbReference type="InterPro" id="IPR025284">
    <property type="entry name" value="DUF4144"/>
</dbReference>
<name>A0ABY5LLB2_9VIBR</name>